<dbReference type="KEGG" id="git:C6V83_02575"/>
<evidence type="ECO:0000313" key="3">
    <source>
        <dbReference type="EMBL" id="AVL99341.1"/>
    </source>
</evidence>
<dbReference type="EMBL" id="CP027433">
    <property type="protein sequence ID" value="AVL99341.1"/>
    <property type="molecule type" value="Genomic_DNA"/>
</dbReference>
<keyword evidence="4" id="KW-1185">Reference proteome</keyword>
<sequence length="361" mass="37834">MKSIRVLFIGLLALCTAVAGVVFAAPAEAAPYQPAIKVNLADGVTPVGTTQLHPGDTVVVKGSGFDPNANTGGLPVPVPPGVPHGTFVTFGSFDQNWRPSKGAPESARTTDRSQTKWVISDDALNRVPNVPFDLRRTVRQQAVTLKTDGTFTAKITLTTPKDAPANGRWGIYTFGAADSVNAAQELYVPISYSTAPGPNTPKPAARNLVWAYSPNFYSTFAGSAQGAVVGKDGASVTKNGPLAFELTANGVINGSGELRYKGTVVAYTKFHLYEIALADPIIRVRGTTAVLSMKTSTTDQNGDDVLRRVDVADLVLTPAHVARIARGADVTGIPATFRPGVTPPLLGLVSQGPASPVTVRF</sequence>
<accession>A0A2S0KCC4</accession>
<keyword evidence="1" id="KW-0732">Signal</keyword>
<evidence type="ECO:0000313" key="4">
    <source>
        <dbReference type="Proteomes" id="UP000239814"/>
    </source>
</evidence>
<dbReference type="AlphaFoldDB" id="A0A2S0KCC4"/>
<name>A0A2S0KCC4_9ACTN</name>
<feature type="signal peptide" evidence="1">
    <location>
        <begin position="1"/>
        <end position="24"/>
    </location>
</feature>
<dbReference type="Pfam" id="PF04213">
    <property type="entry name" value="HtaA"/>
    <property type="match status" value="1"/>
</dbReference>
<feature type="domain" description="Htaa" evidence="2">
    <location>
        <begin position="221"/>
        <end position="337"/>
    </location>
</feature>
<evidence type="ECO:0000256" key="1">
    <source>
        <dbReference type="SAM" id="SignalP"/>
    </source>
</evidence>
<evidence type="ECO:0000259" key="2">
    <source>
        <dbReference type="Pfam" id="PF04213"/>
    </source>
</evidence>
<feature type="chain" id="PRO_5015670320" description="Htaa domain-containing protein" evidence="1">
    <location>
        <begin position="25"/>
        <end position="361"/>
    </location>
</feature>
<dbReference type="OrthoDB" id="7210788at2"/>
<protein>
    <recommendedName>
        <fullName evidence="2">Htaa domain-containing protein</fullName>
    </recommendedName>
</protein>
<gene>
    <name evidence="3" type="ORF">C6V83_02575</name>
</gene>
<dbReference type="RefSeq" id="WP_105941076.1">
    <property type="nucleotide sequence ID" value="NZ_CP027433.1"/>
</dbReference>
<reference evidence="3 4" key="1">
    <citation type="submission" date="2018-03" db="EMBL/GenBank/DDBJ databases">
        <title>Characteristics and genome of n-alkane degrading marine bacteria Gordonia iterans isolated from crude oil contaminated in Tae-an, South Korea.</title>
        <authorList>
            <person name="Lee S.-S."/>
            <person name="Kim H."/>
        </authorList>
    </citation>
    <scope>NUCLEOTIDE SEQUENCE [LARGE SCALE GENOMIC DNA]</scope>
    <source>
        <strain evidence="3 4">Co17</strain>
    </source>
</reference>
<dbReference type="InterPro" id="IPR007331">
    <property type="entry name" value="Htaa"/>
</dbReference>
<dbReference type="InterPro" id="IPR010916">
    <property type="entry name" value="TonB_box_CS"/>
</dbReference>
<organism evidence="3 4">
    <name type="scientific">Gordonia iterans</name>
    <dbReference type="NCBI Taxonomy" id="1004901"/>
    <lineage>
        <taxon>Bacteria</taxon>
        <taxon>Bacillati</taxon>
        <taxon>Actinomycetota</taxon>
        <taxon>Actinomycetes</taxon>
        <taxon>Mycobacteriales</taxon>
        <taxon>Gordoniaceae</taxon>
        <taxon>Gordonia</taxon>
    </lineage>
</organism>
<proteinExistence type="predicted"/>
<dbReference type="Proteomes" id="UP000239814">
    <property type="component" value="Chromosome"/>
</dbReference>
<dbReference type="PROSITE" id="PS00430">
    <property type="entry name" value="TONB_DEPENDENT_REC_1"/>
    <property type="match status" value="1"/>
</dbReference>